<dbReference type="AlphaFoldDB" id="A0A0F7S4B5"/>
<evidence type="ECO:0000313" key="1">
    <source>
        <dbReference type="EMBL" id="CDS01837.1"/>
    </source>
</evidence>
<dbReference type="Proteomes" id="UP000242770">
    <property type="component" value="Unassembled WGS sequence"/>
</dbReference>
<evidence type="ECO:0008006" key="3">
    <source>
        <dbReference type="Google" id="ProtNLM"/>
    </source>
</evidence>
<dbReference type="EMBL" id="CCFA01004635">
    <property type="protein sequence ID" value="CDS01837.1"/>
    <property type="molecule type" value="Genomic_DNA"/>
</dbReference>
<sequence>MPEALFNPDHAPARHGSMQEALPAWSQMLAAYPDQHVAKQLLGAIQHGISVGYSGPLQQQSRFDNVKNLPMDQAGRQHVEAEIQQRLAEGRLQEVDPQKHQLVCSPIGTAPKPRSTKLRTIHHLSHPRWPQPGQLHAVNDGIKPAFTHIKYTSLSPLMEYIRANVGCLLWKSDLVDVFRHVVVSNDDVRLLGFQFNNRYLMETSLTFGGRSSPWLFNLFAEMVHWLFPKAYALLFPRQDAESITTAHPQTLSQRQVARKRQPSSSGTALQFPLVAMAQKPSTATKLSSFAVLDPTANPFLPQVSSLNGSPTWPAHDPITASSTSSMHCSLGTLTLDSTPQVLPAADLNEQSEASIAFAVSFSCFLRCGKVTWTSLDHSVTTVGAITCGTSICARQWFSAAHPLVLPQHFAPGLGAAWTQALGIHWEMEYMLQFKCSGMLNALVLGNRMLRWAKNPTSYSVIPAHHASLKIISQNLITGYAEELHAAQQASESAPAIRDAVYNALRMPEGELLLNNPNGYHWEDNPYRHQGR</sequence>
<keyword evidence="2" id="KW-1185">Reference proteome</keyword>
<dbReference type="STRING" id="49012.A0A0F7S4B5"/>
<organism evidence="1 2">
    <name type="scientific">Sporisorium scitamineum</name>
    <dbReference type="NCBI Taxonomy" id="49012"/>
    <lineage>
        <taxon>Eukaryota</taxon>
        <taxon>Fungi</taxon>
        <taxon>Dikarya</taxon>
        <taxon>Basidiomycota</taxon>
        <taxon>Ustilaginomycotina</taxon>
        <taxon>Ustilaginomycetes</taxon>
        <taxon>Ustilaginales</taxon>
        <taxon>Ustilaginaceae</taxon>
        <taxon>Sporisorium</taxon>
    </lineage>
</organism>
<proteinExistence type="predicted"/>
<dbReference type="PANTHER" id="PTHR33050:SF7">
    <property type="entry name" value="RIBONUCLEASE H"/>
    <property type="match status" value="1"/>
</dbReference>
<dbReference type="PANTHER" id="PTHR33050">
    <property type="entry name" value="REVERSE TRANSCRIPTASE DOMAIN-CONTAINING PROTEIN"/>
    <property type="match status" value="1"/>
</dbReference>
<dbReference type="InterPro" id="IPR052055">
    <property type="entry name" value="Hepadnavirus_pol/RT"/>
</dbReference>
<evidence type="ECO:0000313" key="2">
    <source>
        <dbReference type="Proteomes" id="UP000242770"/>
    </source>
</evidence>
<gene>
    <name evidence="1" type="primary">SSCI76180.1</name>
</gene>
<dbReference type="InterPro" id="IPR043502">
    <property type="entry name" value="DNA/RNA_pol_sf"/>
</dbReference>
<accession>A0A0F7S4B5</accession>
<reference evidence="2" key="1">
    <citation type="submission" date="2014-06" db="EMBL/GenBank/DDBJ databases">
        <authorList>
            <person name="Berkman P.J."/>
        </authorList>
    </citation>
    <scope>NUCLEOTIDE SEQUENCE [LARGE SCALE GENOMIC DNA]</scope>
</reference>
<dbReference type="SUPFAM" id="SSF56672">
    <property type="entry name" value="DNA/RNA polymerases"/>
    <property type="match status" value="1"/>
</dbReference>
<name>A0A0F7S4B5_9BASI</name>
<protein>
    <recommendedName>
        <fullName evidence="3">Reverse transcriptase domain-containing protein</fullName>
    </recommendedName>
</protein>